<feature type="transmembrane region" description="Helical" evidence="6">
    <location>
        <begin position="82"/>
        <end position="99"/>
    </location>
</feature>
<keyword evidence="4 6" id="KW-0472">Membrane</keyword>
<dbReference type="GO" id="GO:0016020">
    <property type="term" value="C:membrane"/>
    <property type="evidence" value="ECO:0007669"/>
    <property type="project" value="UniProtKB-SubCell"/>
</dbReference>
<comment type="subcellular location">
    <subcellularLocation>
        <location evidence="1">Membrane</location>
        <topology evidence="1">Multi-pass membrane protein</topology>
    </subcellularLocation>
</comment>
<dbReference type="EMBL" id="ML737113">
    <property type="protein sequence ID" value="KAE8347393.1"/>
    <property type="molecule type" value="Genomic_DNA"/>
</dbReference>
<name>A0A5N6YR94_9EURO</name>
<evidence type="ECO:0000313" key="8">
    <source>
        <dbReference type="EMBL" id="KAE8347393.1"/>
    </source>
</evidence>
<evidence type="ECO:0000256" key="1">
    <source>
        <dbReference type="ARBA" id="ARBA00004141"/>
    </source>
</evidence>
<dbReference type="InterPro" id="IPR049326">
    <property type="entry name" value="Rhodopsin_dom_fungi"/>
</dbReference>
<evidence type="ECO:0000256" key="6">
    <source>
        <dbReference type="SAM" id="Phobius"/>
    </source>
</evidence>
<feature type="transmembrane region" description="Helical" evidence="6">
    <location>
        <begin position="195"/>
        <end position="219"/>
    </location>
</feature>
<evidence type="ECO:0000256" key="3">
    <source>
        <dbReference type="ARBA" id="ARBA00022989"/>
    </source>
</evidence>
<dbReference type="Proteomes" id="UP000325558">
    <property type="component" value="Unassembled WGS sequence"/>
</dbReference>
<feature type="transmembrane region" description="Helical" evidence="6">
    <location>
        <begin position="50"/>
        <end position="70"/>
    </location>
</feature>
<comment type="similarity">
    <text evidence="5">Belongs to the SAT4 family.</text>
</comment>
<feature type="transmembrane region" description="Helical" evidence="6">
    <location>
        <begin position="164"/>
        <end position="183"/>
    </location>
</feature>
<feature type="transmembrane region" description="Helical" evidence="6">
    <location>
        <begin position="111"/>
        <end position="131"/>
    </location>
</feature>
<dbReference type="Pfam" id="PF20684">
    <property type="entry name" value="Fung_rhodopsin"/>
    <property type="match status" value="1"/>
</dbReference>
<dbReference type="InterPro" id="IPR052337">
    <property type="entry name" value="SAT4-like"/>
</dbReference>
<feature type="transmembrane region" description="Helical" evidence="6">
    <location>
        <begin position="12"/>
        <end position="38"/>
    </location>
</feature>
<evidence type="ECO:0000259" key="7">
    <source>
        <dbReference type="Pfam" id="PF20684"/>
    </source>
</evidence>
<dbReference type="OrthoDB" id="10017208at2759"/>
<keyword evidence="2 6" id="KW-0812">Transmembrane</keyword>
<dbReference type="PANTHER" id="PTHR33048">
    <property type="entry name" value="PTH11-LIKE INTEGRAL MEMBRANE PROTEIN (AFU_ORTHOLOGUE AFUA_5G11245)"/>
    <property type="match status" value="1"/>
</dbReference>
<evidence type="ECO:0000256" key="4">
    <source>
        <dbReference type="ARBA" id="ARBA00023136"/>
    </source>
</evidence>
<dbReference type="AlphaFoldDB" id="A0A5N6YR94"/>
<gene>
    <name evidence="8" type="ORF">BDV24DRAFT_173266</name>
</gene>
<protein>
    <recommendedName>
        <fullName evidence="7">Rhodopsin domain-containing protein</fullName>
    </recommendedName>
</protein>
<proteinExistence type="inferred from homology"/>
<sequence length="274" mass="31151">METVTTLGVSDYWRNVLIVVPIICGTLATAIFLLRLYYRRVESTAFKIEDLLMGLGLFFSYGITACTTFSESSNGASWVFDQLWPFAQVFVKVSIIIFLQRLFSVIQLFRILARSLIVFTIAWGISAYVGATLQCLPPRYFWDTNIKGRCMPGQTAFYTVHGSLAFIEDVVILCMPIPIVWRLHSTLRQKFEATFIFSIGILICVFSILRFIGFLSYITLNRASLSDKESLWANLELYFGITCGCLLLCKPLLRSIKIFLGFMSRSTQPEYSSD</sequence>
<evidence type="ECO:0000256" key="5">
    <source>
        <dbReference type="ARBA" id="ARBA00038359"/>
    </source>
</evidence>
<reference evidence="8" key="1">
    <citation type="submission" date="2019-04" db="EMBL/GenBank/DDBJ databases">
        <title>Friends and foes A comparative genomics study of 23 Aspergillus species from section Flavi.</title>
        <authorList>
            <consortium name="DOE Joint Genome Institute"/>
            <person name="Kjaerbolling I."/>
            <person name="Vesth T."/>
            <person name="Frisvad J.C."/>
            <person name="Nybo J.L."/>
            <person name="Theobald S."/>
            <person name="Kildgaard S."/>
            <person name="Isbrandt T."/>
            <person name="Kuo A."/>
            <person name="Sato A."/>
            <person name="Lyhne E.K."/>
            <person name="Kogle M.E."/>
            <person name="Wiebenga A."/>
            <person name="Kun R.S."/>
            <person name="Lubbers R.J."/>
            <person name="Makela M.R."/>
            <person name="Barry K."/>
            <person name="Chovatia M."/>
            <person name="Clum A."/>
            <person name="Daum C."/>
            <person name="Haridas S."/>
            <person name="He G."/>
            <person name="LaButti K."/>
            <person name="Lipzen A."/>
            <person name="Mondo S."/>
            <person name="Riley R."/>
            <person name="Salamov A."/>
            <person name="Simmons B.A."/>
            <person name="Magnuson J.K."/>
            <person name="Henrissat B."/>
            <person name="Mortensen U.H."/>
            <person name="Larsen T.O."/>
            <person name="Devries R.P."/>
            <person name="Grigoriev I.V."/>
            <person name="Machida M."/>
            <person name="Baker S.E."/>
            <person name="Andersen M.R."/>
        </authorList>
    </citation>
    <scope>NUCLEOTIDE SEQUENCE</scope>
    <source>
        <strain evidence="8">CBS 117612</strain>
    </source>
</reference>
<dbReference type="PANTHER" id="PTHR33048:SF47">
    <property type="entry name" value="INTEGRAL MEMBRANE PROTEIN-RELATED"/>
    <property type="match status" value="1"/>
</dbReference>
<organism evidence="8">
    <name type="scientific">Aspergillus arachidicola</name>
    <dbReference type="NCBI Taxonomy" id="656916"/>
    <lineage>
        <taxon>Eukaryota</taxon>
        <taxon>Fungi</taxon>
        <taxon>Dikarya</taxon>
        <taxon>Ascomycota</taxon>
        <taxon>Pezizomycotina</taxon>
        <taxon>Eurotiomycetes</taxon>
        <taxon>Eurotiomycetidae</taxon>
        <taxon>Eurotiales</taxon>
        <taxon>Aspergillaceae</taxon>
        <taxon>Aspergillus</taxon>
        <taxon>Aspergillus subgen. Circumdati</taxon>
    </lineage>
</organism>
<feature type="transmembrane region" description="Helical" evidence="6">
    <location>
        <begin position="231"/>
        <end position="253"/>
    </location>
</feature>
<feature type="domain" description="Rhodopsin" evidence="7">
    <location>
        <begin position="34"/>
        <end position="254"/>
    </location>
</feature>
<keyword evidence="3 6" id="KW-1133">Transmembrane helix</keyword>
<evidence type="ECO:0000256" key="2">
    <source>
        <dbReference type="ARBA" id="ARBA00022692"/>
    </source>
</evidence>
<accession>A0A5N6YR94</accession>